<protein>
    <submittedName>
        <fullName evidence="2">Uncharacterized protein</fullName>
    </submittedName>
</protein>
<comment type="caution">
    <text evidence="2">The sequence shown here is derived from an EMBL/GenBank/DDBJ whole genome shotgun (WGS) entry which is preliminary data.</text>
</comment>
<reference evidence="2 3" key="1">
    <citation type="submission" date="2015-01" db="EMBL/GenBank/DDBJ databases">
        <title>Evolution of Trichinella species and genotypes.</title>
        <authorList>
            <person name="Korhonen P.K."/>
            <person name="Edoardo P."/>
            <person name="Giuseppe L.R."/>
            <person name="Gasser R.B."/>
        </authorList>
    </citation>
    <scope>NUCLEOTIDE SEQUENCE [LARGE SCALE GENOMIC DNA]</scope>
    <source>
        <strain evidence="2">ISS470</strain>
    </source>
</reference>
<dbReference type="Proteomes" id="UP000054995">
    <property type="component" value="Unassembled WGS sequence"/>
</dbReference>
<accession>A0A0V1DPV5</accession>
<sequence length="30" mass="3407">MTQGNNRISERSPGQKQDMKGLGEERDWGT</sequence>
<evidence type="ECO:0000313" key="3">
    <source>
        <dbReference type="Proteomes" id="UP000054995"/>
    </source>
</evidence>
<organism evidence="2 3">
    <name type="scientific">Trichinella pseudospiralis</name>
    <name type="common">Parasitic roundworm</name>
    <dbReference type="NCBI Taxonomy" id="6337"/>
    <lineage>
        <taxon>Eukaryota</taxon>
        <taxon>Metazoa</taxon>
        <taxon>Ecdysozoa</taxon>
        <taxon>Nematoda</taxon>
        <taxon>Enoplea</taxon>
        <taxon>Dorylaimia</taxon>
        <taxon>Trichinellida</taxon>
        <taxon>Trichinellidae</taxon>
        <taxon>Trichinella</taxon>
    </lineage>
</organism>
<dbReference type="EMBL" id="JYDT01002215">
    <property type="protein sequence ID" value="KRY63562.1"/>
    <property type="molecule type" value="Genomic_DNA"/>
</dbReference>
<feature type="compositionally biased region" description="Polar residues" evidence="1">
    <location>
        <begin position="1"/>
        <end position="15"/>
    </location>
</feature>
<proteinExistence type="predicted"/>
<gene>
    <name evidence="2" type="ORF">T4D_4629</name>
</gene>
<evidence type="ECO:0000313" key="2">
    <source>
        <dbReference type="EMBL" id="KRY63562.1"/>
    </source>
</evidence>
<dbReference type="AlphaFoldDB" id="A0A0V1DPV5"/>
<keyword evidence="3" id="KW-1185">Reference proteome</keyword>
<name>A0A0V1DPV5_TRIPS</name>
<feature type="region of interest" description="Disordered" evidence="1">
    <location>
        <begin position="1"/>
        <end position="30"/>
    </location>
</feature>
<feature type="compositionally biased region" description="Basic and acidic residues" evidence="1">
    <location>
        <begin position="17"/>
        <end position="30"/>
    </location>
</feature>
<evidence type="ECO:0000256" key="1">
    <source>
        <dbReference type="SAM" id="MobiDB-lite"/>
    </source>
</evidence>